<keyword evidence="2" id="KW-0694">RNA-binding</keyword>
<dbReference type="EMBL" id="LR901062">
    <property type="protein sequence ID" value="CAD7247699.1"/>
    <property type="molecule type" value="Genomic_DNA"/>
</dbReference>
<dbReference type="Pfam" id="PF01812">
    <property type="entry name" value="5-FTHF_cyc-lig"/>
    <property type="match status" value="1"/>
</dbReference>
<protein>
    <recommendedName>
        <fullName evidence="1">Methenyltetrahydrofolate synthase domain-containing protein</fullName>
    </recommendedName>
</protein>
<evidence type="ECO:0000313" key="4">
    <source>
        <dbReference type="Proteomes" id="UP000677054"/>
    </source>
</evidence>
<dbReference type="PANTHER" id="PTHR13017">
    <property type="entry name" value="5-FORMYLTETRAHYDROFOLATE CYCLO-LIGASE-RELATED"/>
    <property type="match status" value="1"/>
</dbReference>
<dbReference type="InterPro" id="IPR024185">
    <property type="entry name" value="FTHF_cligase-like_sf"/>
</dbReference>
<name>A0A7R8XD78_9CRUS</name>
<dbReference type="InterPro" id="IPR037171">
    <property type="entry name" value="NagB/RpiA_transferase-like"/>
</dbReference>
<dbReference type="GO" id="GO:0005737">
    <property type="term" value="C:cytoplasm"/>
    <property type="evidence" value="ECO:0007669"/>
    <property type="project" value="TreeGrafter"/>
</dbReference>
<organism evidence="3">
    <name type="scientific">Darwinula stevensoni</name>
    <dbReference type="NCBI Taxonomy" id="69355"/>
    <lineage>
        <taxon>Eukaryota</taxon>
        <taxon>Metazoa</taxon>
        <taxon>Ecdysozoa</taxon>
        <taxon>Arthropoda</taxon>
        <taxon>Crustacea</taxon>
        <taxon>Oligostraca</taxon>
        <taxon>Ostracoda</taxon>
        <taxon>Podocopa</taxon>
        <taxon>Podocopida</taxon>
        <taxon>Darwinulocopina</taxon>
        <taxon>Darwinuloidea</taxon>
        <taxon>Darwinulidae</taxon>
        <taxon>Darwinula</taxon>
    </lineage>
</organism>
<dbReference type="Proteomes" id="UP000677054">
    <property type="component" value="Unassembled WGS sequence"/>
</dbReference>
<dbReference type="GO" id="GO:0003723">
    <property type="term" value="F:RNA binding"/>
    <property type="evidence" value="ECO:0007669"/>
    <property type="project" value="UniProtKB-KW"/>
</dbReference>
<evidence type="ECO:0000256" key="1">
    <source>
        <dbReference type="ARBA" id="ARBA00015518"/>
    </source>
</evidence>
<reference evidence="3" key="1">
    <citation type="submission" date="2020-11" db="EMBL/GenBank/DDBJ databases">
        <authorList>
            <person name="Tran Van P."/>
        </authorList>
    </citation>
    <scope>NUCLEOTIDE SEQUENCE</scope>
</reference>
<gene>
    <name evidence="3" type="ORF">DSTB1V02_LOCUS7524</name>
</gene>
<dbReference type="FunFam" id="3.40.50.10420:FF:000001">
    <property type="entry name" value="Methenyltetrahydrofolate synthase domain-containing protein"/>
    <property type="match status" value="1"/>
</dbReference>
<accession>A0A7R8XD78</accession>
<dbReference type="EMBL" id="CAJPEV010001545">
    <property type="protein sequence ID" value="CAG0893225.1"/>
    <property type="molecule type" value="Genomic_DNA"/>
</dbReference>
<dbReference type="PANTHER" id="PTHR13017:SF0">
    <property type="entry name" value="METHENYLTETRAHYDROFOLATE SYNTHASE DOMAIN-CONTAINING PROTEIN"/>
    <property type="match status" value="1"/>
</dbReference>
<proteinExistence type="predicted"/>
<dbReference type="AlphaFoldDB" id="A0A7R8XD78"/>
<sequence>MAKNSKSGISIAVNENGISKQSIRQRIWRHLEESNLATFPRPVYNRIPNFKGSNQACMKAAELACYRAAKVVKVNPDKPQEHLRLLSLQDRKVLLVPTPRLRSGLFNRIIPPQPTTHWVLKKCATSQGVREFSEPIGLLDTAKYHVDVIIIGSVAVSKEGHRIGKGEGFADLEFAMMAAMGAVTPETMVITTVHDCQVFDELPRHLFGKNDVPVDFIVTPTESYEVKNRLPKPSGVYWEILHPQKFLEIPILRQFREWDKQ</sequence>
<keyword evidence="4" id="KW-1185">Reference proteome</keyword>
<dbReference type="OrthoDB" id="433414at2759"/>
<dbReference type="InterPro" id="IPR002698">
    <property type="entry name" value="FTHF_cligase"/>
</dbReference>
<dbReference type="Gene3D" id="3.40.50.10420">
    <property type="entry name" value="NagB/RpiA/CoA transferase-like"/>
    <property type="match status" value="1"/>
</dbReference>
<evidence type="ECO:0000313" key="3">
    <source>
        <dbReference type="EMBL" id="CAD7247699.1"/>
    </source>
</evidence>
<dbReference type="SUPFAM" id="SSF100950">
    <property type="entry name" value="NagB/RpiA/CoA transferase-like"/>
    <property type="match status" value="1"/>
</dbReference>
<evidence type="ECO:0000256" key="2">
    <source>
        <dbReference type="ARBA" id="ARBA00022884"/>
    </source>
</evidence>